<dbReference type="InterPro" id="IPR005877">
    <property type="entry name" value="YSIRK_signal_dom"/>
</dbReference>
<evidence type="ECO:0000256" key="4">
    <source>
        <dbReference type="ARBA" id="ARBA00023088"/>
    </source>
</evidence>
<feature type="region of interest" description="Disordered" evidence="5">
    <location>
        <begin position="1788"/>
        <end position="1913"/>
    </location>
</feature>
<feature type="compositionally biased region" description="Low complexity" evidence="5">
    <location>
        <begin position="1882"/>
        <end position="1896"/>
    </location>
</feature>
<dbReference type="Pfam" id="PF17883">
    <property type="entry name" value="MBG"/>
    <property type="match status" value="8"/>
</dbReference>
<dbReference type="InterPro" id="IPR041277">
    <property type="entry name" value="MBG_Lactobacillales"/>
</dbReference>
<dbReference type="EMBL" id="CP047415">
    <property type="protein sequence ID" value="QLL74639.1"/>
    <property type="molecule type" value="Genomic_DNA"/>
</dbReference>
<dbReference type="Gene3D" id="2.60.40.4300">
    <property type="match status" value="3"/>
</dbReference>
<dbReference type="RefSeq" id="WP_180860834.1">
    <property type="nucleotide sequence ID" value="NZ_CP047415.1"/>
</dbReference>
<feature type="region of interest" description="Disordered" evidence="5">
    <location>
        <begin position="47"/>
        <end position="144"/>
    </location>
</feature>
<feature type="compositionally biased region" description="Low complexity" evidence="5">
    <location>
        <begin position="60"/>
        <end position="76"/>
    </location>
</feature>
<accession>A0A7H9EB02</accession>
<evidence type="ECO:0000313" key="7">
    <source>
        <dbReference type="EMBL" id="QLL74639.1"/>
    </source>
</evidence>
<dbReference type="Gene3D" id="3.10.430.110">
    <property type="match status" value="8"/>
</dbReference>
<feature type="compositionally biased region" description="Polar residues" evidence="5">
    <location>
        <begin position="1866"/>
        <end position="1878"/>
    </location>
</feature>
<dbReference type="Gene3D" id="3.10.20.320">
    <property type="entry name" value="Putative peptidoglycan bound protein (lpxtg motif)"/>
    <property type="match status" value="1"/>
</dbReference>
<keyword evidence="3" id="KW-0732">Signal</keyword>
<evidence type="ECO:0000259" key="6">
    <source>
        <dbReference type="PROSITE" id="PS50847"/>
    </source>
</evidence>
<dbReference type="InterPro" id="IPR041495">
    <property type="entry name" value="Mub_B2"/>
</dbReference>
<dbReference type="NCBIfam" id="TIGR01168">
    <property type="entry name" value="YSIRK_signal"/>
    <property type="match status" value="1"/>
</dbReference>
<dbReference type="Pfam" id="PF00746">
    <property type="entry name" value="Gram_pos_anchor"/>
    <property type="match status" value="1"/>
</dbReference>
<dbReference type="InterPro" id="IPR019931">
    <property type="entry name" value="LPXTG_anchor"/>
</dbReference>
<proteinExistence type="predicted"/>
<keyword evidence="1" id="KW-0134">Cell wall</keyword>
<dbReference type="Pfam" id="PF17966">
    <property type="entry name" value="Muc_B2"/>
    <property type="match status" value="1"/>
</dbReference>
<keyword evidence="2" id="KW-0964">Secreted</keyword>
<evidence type="ECO:0000256" key="5">
    <source>
        <dbReference type="SAM" id="MobiDB-lite"/>
    </source>
</evidence>
<dbReference type="PROSITE" id="PS50847">
    <property type="entry name" value="GRAM_POS_ANCHORING"/>
    <property type="match status" value="1"/>
</dbReference>
<feature type="compositionally biased region" description="Basic and acidic residues" evidence="5">
    <location>
        <begin position="1810"/>
        <end position="1821"/>
    </location>
</feature>
<gene>
    <name evidence="7" type="ORF">GTO85_09970</name>
</gene>
<protein>
    <submittedName>
        <fullName evidence="7">YSIRK-type signal peptide-containing protein</fullName>
    </submittedName>
</protein>
<feature type="compositionally biased region" description="Basic and acidic residues" evidence="5">
    <location>
        <begin position="1831"/>
        <end position="1843"/>
    </location>
</feature>
<evidence type="ECO:0000256" key="3">
    <source>
        <dbReference type="ARBA" id="ARBA00022729"/>
    </source>
</evidence>
<dbReference type="Proteomes" id="UP000510660">
    <property type="component" value="Chromosome"/>
</dbReference>
<reference evidence="7 8" key="1">
    <citation type="submission" date="2020-01" db="EMBL/GenBank/DDBJ databases">
        <title>Complete and circular genome sequences of six lactobacillus isolates from horses.</title>
        <authorList>
            <person name="Hassan H.M."/>
        </authorList>
    </citation>
    <scope>NUCLEOTIDE SEQUENCE [LARGE SCALE GENOMIC DNA]</scope>
    <source>
        <strain evidence="7 8">1D</strain>
    </source>
</reference>
<sequence>MIFNKRDMDTKQRFSIRKLSVGVCSVLLSTLFLTFTDNNMVKADVESGKSNVVTQEPSRSAEQPSPSAEQPSSGAEQPSRSAEQPSRSAEQPSSGAEHQSSGAEHQSPSAEQPSSGAEHQDPQKKQVAKTTQENGTDTDTETTTRRVTVNYLKVKVNDDGSYTEDGQAAPSAVLEVYYSRTATKDLVTNKTTYTPWLWNTKKGDSKTPGYRVISGDWTSLPENWNNVVADVPTLKGYTAYTGGPADNKNEVPANQFVFPTWNGSDGSKSDVGKESLAYTDAASVYEAKPTHTIWYIPNEITSRTVTAHMKYADAGDLTGQNVFPDEQIKVFYQRTGTLDPQTGTLDPQTTKITYSDWTWDTDAGDEDTPGFEVISGTNWANLGSKGQPQSGSWSFDAPGKDDYTTVTQAENSDYNTMWKGYPVGDGFKDNNTSPYWGWAYRNEFTVYYVPNSNLSKTVVRTITINEPGQKPRTVTQSVGLTRHVYLNKTDTGVVYGDWSTDNWGVQDWGVQDVPIYAGYNISVTQTVEGASTSTPLQLVNGRIPAETVNGDTKNTQIVVTYGATATAKLTGNGTSVYTGSAITAGDLNNGITVTVIGPNVGNYILKAGDVEFSSDNGQNWTKDLPINVGNYQVRLTPDGEAAIKTQFGNNSISWVQDGNSTITGSATYNITPSANVISVGGTQTETYKGSAYDVVYNANGTNSVTVSIAKADGNTKGATADLTEVTLDSGDFIITNGPAINANATGYNVALTEDGLTKIQQALGKNYKITNSGSFGKLIIKQQVALKVQLYGSEKSTYNGQPVSFNPTNTEEKKNFGFYNVEGLTVPTLTSDDFEWVNADGNTVDANGHKITAPTNVGTYYLKLNKQGEQAFADANKNYSFVDKDGNSTITGRITYNIDPAELVVGITGSADKVFDNQNAKITQKQIDNGDIKLVWGDSNTEPTGLGQFTLTPDDLEVVTADGKPALHANVGKGDDGQDIKGTPYEVRLTPAALEKIKKLTGANNYAISQSTRSGEYFIYAHKAEMTLSGNQTTTYGIYLPFDKTAYQLELTNWVGAAPAPTFRFNSNGEVLNNGVPTGIKWHDGDLYVKGFSPSSLPTDVGSYKVKIAQRLINAFQKLYPDYDFKGTSDTSAQSDNGVQRDGTKSYDQNIVEAKHEPASYVIQPAETTVTINNAQHVRYGESTAIKYGDGGYTLTITAPQKPEGATTVDEKAPIYQNQVTLSAGDLEFVTTPSNVGKYEVKLSEQGLKKLADLTGSSNYDWTQASSARANFFVDQMPVNITVAGNKSVDYGSQDWLNILGKNPSGYTLSVATDAGSTLTYKAQAGDLVFNQTPGNVGTYNVELSAAGLKNIATALGTNYAYPQAAIDVKSHGTLTINPGTVTVTLDKKPNTTPGKTYDGDPATIDDNDAQLTADGLVTGESLNTANLTPSDYEWLDEHGNPLVDKDGNPIKPTNAGTYYITLTQAGKDQLQKDNPNYKVNESGQFAYVISPKQVDVTVQGGQESANTTINNGKFSLDVPAGVTIPDGMTYDFANGTPNESGVYKVALSPTSQTALTNANPNYKINIKPGGKFTLDATVTFTFQDTDDNNKQVGDAVTKTGVAGSIAKDLGLSIPAGYKLATGESLPGDYTFGKDLQQNVFIKLAHNTITVTPDTPKDKIPTGKVPGDPSKEYEKMESLTATPTRTINVTKPDGTKFTKTQTVDFTRTATFDEVTGEVVYSDWTFKESNSKDSAKSQWDAYSPQAISDYTMHIEQKVGDKTTAISSIDAAEVTEATGDVTITVTYVAINPGGNGGNGGDSDDTDPTITKEPIKPDDHRPEVPVKTPNETTDDTKIDTTPKDQDPESGPAVIKGYKESNVPLHEDMNNSAPARNNNSISPKGADTYAANTPAKAAAAETEENSGKHELPQTGEKQNEAGIFGILAMVLGLFGLADHKKKKDE</sequence>
<evidence type="ECO:0000256" key="2">
    <source>
        <dbReference type="ARBA" id="ARBA00022525"/>
    </source>
</evidence>
<evidence type="ECO:0000256" key="1">
    <source>
        <dbReference type="ARBA" id="ARBA00022512"/>
    </source>
</evidence>
<dbReference type="Pfam" id="PF04650">
    <property type="entry name" value="YSIRK_signal"/>
    <property type="match status" value="1"/>
</dbReference>
<name>A0A7H9EB02_9LACO</name>
<feature type="compositionally biased region" description="Polar residues" evidence="5">
    <location>
        <begin position="48"/>
        <end position="58"/>
    </location>
</feature>
<evidence type="ECO:0000313" key="8">
    <source>
        <dbReference type="Proteomes" id="UP000510660"/>
    </source>
</evidence>
<dbReference type="NCBIfam" id="TIGR01167">
    <property type="entry name" value="LPXTG_anchor"/>
    <property type="match status" value="1"/>
</dbReference>
<keyword evidence="4" id="KW-0572">Peptidoglycan-anchor</keyword>
<feature type="compositionally biased region" description="Polar residues" evidence="5">
    <location>
        <begin position="78"/>
        <end position="117"/>
    </location>
</feature>
<organism evidence="7 8">
    <name type="scientific">Lactobacillus crispatus</name>
    <dbReference type="NCBI Taxonomy" id="47770"/>
    <lineage>
        <taxon>Bacteria</taxon>
        <taxon>Bacillati</taxon>
        <taxon>Bacillota</taxon>
        <taxon>Bacilli</taxon>
        <taxon>Lactobacillales</taxon>
        <taxon>Lactobacillaceae</taxon>
        <taxon>Lactobacillus</taxon>
    </lineage>
</organism>
<feature type="domain" description="Gram-positive cocci surface proteins LPxTG" evidence="6">
    <location>
        <begin position="1907"/>
        <end position="1941"/>
    </location>
</feature>